<accession>A0A9P7G0N6</accession>
<proteinExistence type="predicted"/>
<dbReference type="EMBL" id="JABCKI010005768">
    <property type="protein sequence ID" value="KAG5638337.1"/>
    <property type="molecule type" value="Genomic_DNA"/>
</dbReference>
<gene>
    <name evidence="1" type="ORF">H0H81_000580</name>
</gene>
<reference evidence="1" key="2">
    <citation type="submission" date="2021-10" db="EMBL/GenBank/DDBJ databases">
        <title>Phylogenomics reveals ancestral predisposition of the termite-cultivated fungus Termitomyces towards a domesticated lifestyle.</title>
        <authorList>
            <person name="Auxier B."/>
            <person name="Grum-Grzhimaylo A."/>
            <person name="Cardenas M.E."/>
            <person name="Lodge J.D."/>
            <person name="Laessoe T."/>
            <person name="Pedersen O."/>
            <person name="Smith M.E."/>
            <person name="Kuyper T.W."/>
            <person name="Franco-Molano E.A."/>
            <person name="Baroni T.J."/>
            <person name="Aanen D.K."/>
        </authorList>
    </citation>
    <scope>NUCLEOTIDE SEQUENCE</scope>
    <source>
        <strain evidence="1">D49</strain>
    </source>
</reference>
<reference evidence="1" key="1">
    <citation type="submission" date="2021-02" db="EMBL/GenBank/DDBJ databases">
        <authorList>
            <person name="Nieuwenhuis M."/>
            <person name="Van De Peppel L.J.J."/>
        </authorList>
    </citation>
    <scope>NUCLEOTIDE SEQUENCE</scope>
    <source>
        <strain evidence="1">D49</strain>
    </source>
</reference>
<name>A0A9P7G0N6_9AGAR</name>
<dbReference type="AlphaFoldDB" id="A0A9P7G0N6"/>
<evidence type="ECO:0000313" key="1">
    <source>
        <dbReference type="EMBL" id="KAG5638337.1"/>
    </source>
</evidence>
<evidence type="ECO:0000313" key="2">
    <source>
        <dbReference type="Proteomes" id="UP000717328"/>
    </source>
</evidence>
<keyword evidence="2" id="KW-1185">Reference proteome</keyword>
<comment type="caution">
    <text evidence="1">The sequence shown here is derived from an EMBL/GenBank/DDBJ whole genome shotgun (WGS) entry which is preliminary data.</text>
</comment>
<organism evidence="1 2">
    <name type="scientific">Sphagnurus paluster</name>
    <dbReference type="NCBI Taxonomy" id="117069"/>
    <lineage>
        <taxon>Eukaryota</taxon>
        <taxon>Fungi</taxon>
        <taxon>Dikarya</taxon>
        <taxon>Basidiomycota</taxon>
        <taxon>Agaricomycotina</taxon>
        <taxon>Agaricomycetes</taxon>
        <taxon>Agaricomycetidae</taxon>
        <taxon>Agaricales</taxon>
        <taxon>Tricholomatineae</taxon>
        <taxon>Lyophyllaceae</taxon>
        <taxon>Sphagnurus</taxon>
    </lineage>
</organism>
<dbReference type="Proteomes" id="UP000717328">
    <property type="component" value="Unassembled WGS sequence"/>
</dbReference>
<sequence>MKKPRPIPYGSKAFKYVSDYNFAQISTSALQMETLLRPTMLVAFGPGELQIYPVNHLIFAVYCANFPRSRTTSIEPDSGSTTLPLERIAAFQSVPVFESLMEYFYGGDIHLVYARLLSPPLNERKVFIRCFWRALFELEVVDQYLYVAACVAWEDCLMQFQCYEP</sequence>
<protein>
    <submittedName>
        <fullName evidence="1">Uncharacterized protein</fullName>
    </submittedName>
</protein>